<dbReference type="SUPFAM" id="SSF53822">
    <property type="entry name" value="Periplasmic binding protein-like I"/>
    <property type="match status" value="1"/>
</dbReference>
<evidence type="ECO:0000259" key="3">
    <source>
        <dbReference type="Pfam" id="PF13458"/>
    </source>
</evidence>
<evidence type="ECO:0000313" key="4">
    <source>
        <dbReference type="EMBL" id="BDD12202.1"/>
    </source>
</evidence>
<proteinExistence type="inferred from homology"/>
<dbReference type="InterPro" id="IPR028082">
    <property type="entry name" value="Peripla_BP_I"/>
</dbReference>
<dbReference type="KEGG" id="fax:FUAX_46340"/>
<dbReference type="AlphaFoldDB" id="A0AAU9D3T6"/>
<dbReference type="InterPro" id="IPR028081">
    <property type="entry name" value="Leu-bd"/>
</dbReference>
<comment type="similarity">
    <text evidence="1">Belongs to the leucine-binding protein family.</text>
</comment>
<organism evidence="4 5">
    <name type="scientific">Fulvitalea axinellae</name>
    <dbReference type="NCBI Taxonomy" id="1182444"/>
    <lineage>
        <taxon>Bacteria</taxon>
        <taxon>Pseudomonadati</taxon>
        <taxon>Bacteroidota</taxon>
        <taxon>Cytophagia</taxon>
        <taxon>Cytophagales</taxon>
        <taxon>Persicobacteraceae</taxon>
        <taxon>Fulvitalea</taxon>
    </lineage>
</organism>
<reference evidence="4 5" key="1">
    <citation type="submission" date="2021-12" db="EMBL/GenBank/DDBJ databases">
        <title>Genome sequencing of bacteria with rrn-lacking chromosome and rrn-plasmid.</title>
        <authorList>
            <person name="Anda M."/>
            <person name="Iwasaki W."/>
        </authorList>
    </citation>
    <scope>NUCLEOTIDE SEQUENCE [LARGE SCALE GENOMIC DNA]</scope>
    <source>
        <strain evidence="4 5">DSM 100852</strain>
        <plasmid evidence="4 5">pFA3</plasmid>
    </source>
</reference>
<dbReference type="InterPro" id="IPR051010">
    <property type="entry name" value="BCAA_transport"/>
</dbReference>
<accession>A0AAU9D3T6</accession>
<gene>
    <name evidence="4" type="ORF">FUAX_46340</name>
</gene>
<dbReference type="Pfam" id="PF13458">
    <property type="entry name" value="Peripla_BP_6"/>
    <property type="match status" value="1"/>
</dbReference>
<dbReference type="Proteomes" id="UP001348817">
    <property type="component" value="Plasmid pFA3"/>
</dbReference>
<protein>
    <recommendedName>
        <fullName evidence="3">Leucine-binding protein domain-containing protein</fullName>
    </recommendedName>
</protein>
<geneLocation type="plasmid" evidence="4 5">
    <name>pFA3</name>
</geneLocation>
<keyword evidence="4" id="KW-0614">Plasmid</keyword>
<keyword evidence="5" id="KW-1185">Reference proteome</keyword>
<keyword evidence="2" id="KW-0732">Signal</keyword>
<dbReference type="Gene3D" id="3.40.50.2300">
    <property type="match status" value="2"/>
</dbReference>
<dbReference type="PANTHER" id="PTHR30483:SF6">
    <property type="entry name" value="PERIPLASMIC BINDING PROTEIN OF ABC TRANSPORTER FOR NATURAL AMINO ACIDS"/>
    <property type="match status" value="1"/>
</dbReference>
<name>A0AAU9D3T6_9BACT</name>
<feature type="domain" description="Leucine-binding protein" evidence="3">
    <location>
        <begin position="6"/>
        <end position="335"/>
    </location>
</feature>
<evidence type="ECO:0000313" key="5">
    <source>
        <dbReference type="Proteomes" id="UP001348817"/>
    </source>
</evidence>
<evidence type="ECO:0000256" key="1">
    <source>
        <dbReference type="ARBA" id="ARBA00010062"/>
    </source>
</evidence>
<sequence length="380" mass="42592">MEKIYRIGVLAPHSGRYPALASDFVNCLRRPLSSAGIRHELLVEGIGFGNKLDKVLEACQKLVFSDVDVVVALLGHRFHDRIFSFFQDNNKLLLFSDFGSEKPPIAKLGKNIFANSLGLWQSMRYGALRHAELGQSKFALLSSFYEAGYGIASSYTEAMLESGHGEVMLNYFYPDKPEAGEANRLLGLLEGLEVDTALLSFSGPDSARFHEVLQETDLGQRLRLCSPEGAFSRDLIFENPEVYAGMEMFGSWFPELESEANQSFLEWFEDTYERTPVYSALLGFENGLALAKAIEYAEGERKTKVLREAMENVTVEGPRGTIDFQESHKTRPSHYVGKVIVDKDDCRIEVSDRIDMDDNTPAEVTEGERGGWLNAYMCVD</sequence>
<dbReference type="RefSeq" id="WP_338395345.1">
    <property type="nucleotide sequence ID" value="NZ_AP025317.1"/>
</dbReference>
<dbReference type="EMBL" id="AP025317">
    <property type="protein sequence ID" value="BDD12202.1"/>
    <property type="molecule type" value="Genomic_DNA"/>
</dbReference>
<evidence type="ECO:0000256" key="2">
    <source>
        <dbReference type="ARBA" id="ARBA00022729"/>
    </source>
</evidence>
<dbReference type="PANTHER" id="PTHR30483">
    <property type="entry name" value="LEUCINE-SPECIFIC-BINDING PROTEIN"/>
    <property type="match status" value="1"/>
</dbReference>